<feature type="compositionally biased region" description="Polar residues" evidence="1">
    <location>
        <begin position="108"/>
        <end position="117"/>
    </location>
</feature>
<name>A0A5R9JBW4_9PROT</name>
<evidence type="ECO:0000256" key="1">
    <source>
        <dbReference type="SAM" id="MobiDB-lite"/>
    </source>
</evidence>
<organism evidence="2 3">
    <name type="scientific">Lichenicoccus roseus</name>
    <dbReference type="NCBI Taxonomy" id="2683649"/>
    <lineage>
        <taxon>Bacteria</taxon>
        <taxon>Pseudomonadati</taxon>
        <taxon>Pseudomonadota</taxon>
        <taxon>Alphaproteobacteria</taxon>
        <taxon>Acetobacterales</taxon>
        <taxon>Acetobacteraceae</taxon>
        <taxon>Lichenicoccus</taxon>
    </lineage>
</organism>
<proteinExistence type="predicted"/>
<sequence length="126" mass="13849">MSPLPATRQLLDVLEAENCVLRRLDLPAAAALLADKQHAIELFDRAWSSQPIPPQPDPELGSLAPLLRAAAAENRRLLERAMTVQRRILSLLAQAARDQAPEGRYGAQGSQRYTRSESPFALNARA</sequence>
<dbReference type="AlphaFoldDB" id="A0A5R9JBW4"/>
<evidence type="ECO:0000313" key="2">
    <source>
        <dbReference type="EMBL" id="TLU73111.1"/>
    </source>
</evidence>
<gene>
    <name evidence="2" type="ORF">FE263_06680</name>
</gene>
<evidence type="ECO:0000313" key="3">
    <source>
        <dbReference type="Proteomes" id="UP000305654"/>
    </source>
</evidence>
<dbReference type="EMBL" id="VCDI01000002">
    <property type="protein sequence ID" value="TLU73111.1"/>
    <property type="molecule type" value="Genomic_DNA"/>
</dbReference>
<dbReference type="Proteomes" id="UP000305654">
    <property type="component" value="Unassembled WGS sequence"/>
</dbReference>
<keyword evidence="3" id="KW-1185">Reference proteome</keyword>
<reference evidence="2 3" key="1">
    <citation type="submission" date="2019-05" db="EMBL/GenBank/DDBJ databases">
        <authorList>
            <person name="Pankratov T."/>
            <person name="Grouzdev D."/>
        </authorList>
    </citation>
    <scope>NUCLEOTIDE SEQUENCE [LARGE SCALE GENOMIC DNA]</scope>
    <source>
        <strain evidence="2 3">KEBCLARHB70R</strain>
    </source>
</reference>
<accession>A0A5R9JBW4</accession>
<evidence type="ECO:0008006" key="4">
    <source>
        <dbReference type="Google" id="ProtNLM"/>
    </source>
</evidence>
<protein>
    <recommendedName>
        <fullName evidence="4">Flagellar protein FlgN</fullName>
    </recommendedName>
</protein>
<comment type="caution">
    <text evidence="2">The sequence shown here is derived from an EMBL/GenBank/DDBJ whole genome shotgun (WGS) entry which is preliminary data.</text>
</comment>
<feature type="region of interest" description="Disordered" evidence="1">
    <location>
        <begin position="96"/>
        <end position="126"/>
    </location>
</feature>
<dbReference type="RefSeq" id="WP_138325184.1">
    <property type="nucleotide sequence ID" value="NZ_VCDI01000002.1"/>
</dbReference>